<keyword evidence="12" id="KW-1185">Reference proteome</keyword>
<dbReference type="AlphaFoldDB" id="A0A8T0SII2"/>
<evidence type="ECO:0008006" key="13">
    <source>
        <dbReference type="Google" id="ProtNLM"/>
    </source>
</evidence>
<evidence type="ECO:0000259" key="10">
    <source>
        <dbReference type="Pfam" id="PF23598"/>
    </source>
</evidence>
<dbReference type="Gene3D" id="1.20.5.4130">
    <property type="match status" value="1"/>
</dbReference>
<dbReference type="PRINTS" id="PR00364">
    <property type="entry name" value="DISEASERSIST"/>
</dbReference>
<dbReference type="GO" id="GO:0002758">
    <property type="term" value="P:innate immune response-activating signaling pathway"/>
    <property type="evidence" value="ECO:0007669"/>
    <property type="project" value="UniProtKB-ARBA"/>
</dbReference>
<feature type="domain" description="Disease resistance R13L4/SHOC-2-like LRR" evidence="10">
    <location>
        <begin position="536"/>
        <end position="898"/>
    </location>
</feature>
<dbReference type="EMBL" id="CM029045">
    <property type="protein sequence ID" value="KAG2596763.1"/>
    <property type="molecule type" value="Genomic_DNA"/>
</dbReference>
<dbReference type="PANTHER" id="PTHR23155:SF1205">
    <property type="entry name" value="DISEASE RESISTANCE PROTEIN RPM1"/>
    <property type="match status" value="1"/>
</dbReference>
<dbReference type="GO" id="GO:0009626">
    <property type="term" value="P:plant-type hypersensitive response"/>
    <property type="evidence" value="ECO:0007669"/>
    <property type="project" value="UniProtKB-ARBA"/>
</dbReference>
<evidence type="ECO:0000313" key="12">
    <source>
        <dbReference type="Proteomes" id="UP000823388"/>
    </source>
</evidence>
<keyword evidence="3" id="KW-0677">Repeat</keyword>
<sequence>MAMASSIQQARGARGETTTWMKQVREVAHDAEDCIDIFRYHNGHRHCSHNPIVGWLHKIIHPLKTLRAMHNLSIEVRDLKARALKVSERRLRYRVEAAFGGASDAYTAGRSSPDYNHLERQLPALNIDECRLVGVTEKTESVIKLLEDGNLARLKVVPIVGFGGLGKTTLAVTVYKSPTMKGIQTRAFLAVSQRYDLRILLESLLRQLIRISLRDPSCSREETFKDPLRGIETWHISEIIGKCRAHLEDKRYFIVLDDLWSPEDWENLKVVFPDNDKQSRILITTRNCNVAESCCSDSHDLIYNMEPLPFEESKKLFYKKVFKLDKCPPLYQDLEVISDSILKKCSGLPLAIVSIGGMLARTKNKTRAEWEKVCDRLGSGLETSATIGGMRRILSLGYHDLPYNVKACFLYLSVFPEGYEIKRGPLVRRWAAEGFISGMHETNLEEIAAKYLDEFVSRSIVTPTRIASTGLVRSCKVHDIMLEVITSKSIQENFISFVGKQQYNTTGHDKIRRLSIQTDGTHSNREQENHNTNFSHARSLIIMCCSKKPLPISFVHLKLLRVLDLEGCWWLSNEDLKQICKMSLLRYLCLRRTNVSKLPKLVGRLKELVTLDVRETSIRELPETATQLGSLKHLLGGRYRHYTRISRVKLFEPHEALTIPHGLKNLKSIQKLAHVDIASSSHAMQELGVLSQLTKLCAMNGEYGGEKWKPFAASLNMLCKSLRHLSIIHWRNMDMGLEIFLELKSPPIFLEQLYLWGRLSVLPPWILSLSYLIELSLRENFFDGPLLRQLGKLPSLVSLKLYHESFVGTTLCFEKNLFPRLKQLIVDNAPNLDELSFDGGAPNLERLTLAFEREPAKGIFGIENLPKLKEVEFFGEVIFDSLVEGMITEAKIHPNRPRVYREN</sequence>
<keyword evidence="5" id="KW-0611">Plant defense</keyword>
<dbReference type="InterPro" id="IPR036388">
    <property type="entry name" value="WH-like_DNA-bd_sf"/>
</dbReference>
<comment type="similarity">
    <text evidence="1">Belongs to the disease resistance NB-LRR family.</text>
</comment>
<reference evidence="11" key="1">
    <citation type="submission" date="2020-05" db="EMBL/GenBank/DDBJ databases">
        <title>WGS assembly of Panicum virgatum.</title>
        <authorList>
            <person name="Lovell J.T."/>
            <person name="Jenkins J."/>
            <person name="Shu S."/>
            <person name="Juenger T.E."/>
            <person name="Schmutz J."/>
        </authorList>
    </citation>
    <scope>NUCLEOTIDE SEQUENCE</scope>
    <source>
        <strain evidence="11">AP13</strain>
    </source>
</reference>
<evidence type="ECO:0000259" key="8">
    <source>
        <dbReference type="Pfam" id="PF18052"/>
    </source>
</evidence>
<dbReference type="Gene3D" id="1.10.10.10">
    <property type="entry name" value="Winged helix-like DNA-binding domain superfamily/Winged helix DNA-binding domain"/>
    <property type="match status" value="1"/>
</dbReference>
<dbReference type="InterPro" id="IPR055414">
    <property type="entry name" value="LRR_R13L4/SHOC2-like"/>
</dbReference>
<accession>A0A8T0SII2</accession>
<evidence type="ECO:0000256" key="5">
    <source>
        <dbReference type="ARBA" id="ARBA00022821"/>
    </source>
</evidence>
<dbReference type="SUPFAM" id="SSF52540">
    <property type="entry name" value="P-loop containing nucleoside triphosphate hydrolases"/>
    <property type="match status" value="1"/>
</dbReference>
<dbReference type="Proteomes" id="UP000823388">
    <property type="component" value="Chromosome 5K"/>
</dbReference>
<evidence type="ECO:0000256" key="3">
    <source>
        <dbReference type="ARBA" id="ARBA00022737"/>
    </source>
</evidence>
<dbReference type="InterPro" id="IPR042197">
    <property type="entry name" value="Apaf_helical"/>
</dbReference>
<keyword evidence="6" id="KW-0175">Coiled coil</keyword>
<comment type="caution">
    <text evidence="11">The sequence shown here is derived from an EMBL/GenBank/DDBJ whole genome shotgun (WGS) entry which is preliminary data.</text>
</comment>
<keyword evidence="4" id="KW-0547">Nucleotide-binding</keyword>
<evidence type="ECO:0000256" key="1">
    <source>
        <dbReference type="ARBA" id="ARBA00008894"/>
    </source>
</evidence>
<dbReference type="InterPro" id="IPR002182">
    <property type="entry name" value="NB-ARC"/>
</dbReference>
<dbReference type="Pfam" id="PF18052">
    <property type="entry name" value="Rx_N"/>
    <property type="match status" value="1"/>
</dbReference>
<dbReference type="InterPro" id="IPR041118">
    <property type="entry name" value="Rx_N"/>
</dbReference>
<dbReference type="GO" id="GO:0043531">
    <property type="term" value="F:ADP binding"/>
    <property type="evidence" value="ECO:0007669"/>
    <property type="project" value="InterPro"/>
</dbReference>
<evidence type="ECO:0000313" key="11">
    <source>
        <dbReference type="EMBL" id="KAG2596763.1"/>
    </source>
</evidence>
<dbReference type="Gene3D" id="3.40.50.300">
    <property type="entry name" value="P-loop containing nucleotide triphosphate hydrolases"/>
    <property type="match status" value="1"/>
</dbReference>
<feature type="domain" description="Disease resistance protein winged helix" evidence="9">
    <location>
        <begin position="414"/>
        <end position="485"/>
    </location>
</feature>
<gene>
    <name evidence="11" type="ORF">PVAP13_5KG180600</name>
</gene>
<evidence type="ECO:0000259" key="9">
    <source>
        <dbReference type="Pfam" id="PF23559"/>
    </source>
</evidence>
<dbReference type="Pfam" id="PF00931">
    <property type="entry name" value="NB-ARC"/>
    <property type="match status" value="1"/>
</dbReference>
<dbReference type="Gene3D" id="3.80.10.10">
    <property type="entry name" value="Ribonuclease Inhibitor"/>
    <property type="match status" value="1"/>
</dbReference>
<evidence type="ECO:0000256" key="4">
    <source>
        <dbReference type="ARBA" id="ARBA00022741"/>
    </source>
</evidence>
<dbReference type="GO" id="GO:0042742">
    <property type="term" value="P:defense response to bacterium"/>
    <property type="evidence" value="ECO:0007669"/>
    <property type="project" value="UniProtKB-ARBA"/>
</dbReference>
<dbReference type="InterPro" id="IPR038005">
    <property type="entry name" value="RX-like_CC"/>
</dbReference>
<dbReference type="SUPFAM" id="SSF52058">
    <property type="entry name" value="L domain-like"/>
    <property type="match status" value="1"/>
</dbReference>
<feature type="domain" description="NB-ARC" evidence="7">
    <location>
        <begin position="139"/>
        <end position="324"/>
    </location>
</feature>
<dbReference type="Pfam" id="PF23559">
    <property type="entry name" value="WHD_DRP"/>
    <property type="match status" value="1"/>
</dbReference>
<dbReference type="InterPro" id="IPR027417">
    <property type="entry name" value="P-loop_NTPase"/>
</dbReference>
<feature type="domain" description="Disease resistance N-terminal" evidence="8">
    <location>
        <begin position="16"/>
        <end position="51"/>
    </location>
</feature>
<dbReference type="InterPro" id="IPR058922">
    <property type="entry name" value="WHD_DRP"/>
</dbReference>
<keyword evidence="2" id="KW-0433">Leucine-rich repeat</keyword>
<proteinExistence type="inferred from homology"/>
<evidence type="ECO:0000256" key="6">
    <source>
        <dbReference type="ARBA" id="ARBA00023054"/>
    </source>
</evidence>
<dbReference type="InterPro" id="IPR032675">
    <property type="entry name" value="LRR_dom_sf"/>
</dbReference>
<organism evidence="11 12">
    <name type="scientific">Panicum virgatum</name>
    <name type="common">Blackwell switchgrass</name>
    <dbReference type="NCBI Taxonomy" id="38727"/>
    <lineage>
        <taxon>Eukaryota</taxon>
        <taxon>Viridiplantae</taxon>
        <taxon>Streptophyta</taxon>
        <taxon>Embryophyta</taxon>
        <taxon>Tracheophyta</taxon>
        <taxon>Spermatophyta</taxon>
        <taxon>Magnoliopsida</taxon>
        <taxon>Liliopsida</taxon>
        <taxon>Poales</taxon>
        <taxon>Poaceae</taxon>
        <taxon>PACMAD clade</taxon>
        <taxon>Panicoideae</taxon>
        <taxon>Panicodae</taxon>
        <taxon>Paniceae</taxon>
        <taxon>Panicinae</taxon>
        <taxon>Panicum</taxon>
        <taxon>Panicum sect. Hiantes</taxon>
    </lineage>
</organism>
<evidence type="ECO:0000259" key="7">
    <source>
        <dbReference type="Pfam" id="PF00931"/>
    </source>
</evidence>
<protein>
    <recommendedName>
        <fullName evidence="13">NB-ARC domain-containing protein</fullName>
    </recommendedName>
</protein>
<dbReference type="CDD" id="cd14798">
    <property type="entry name" value="RX-CC_like"/>
    <property type="match status" value="1"/>
</dbReference>
<name>A0A8T0SII2_PANVG</name>
<dbReference type="PANTHER" id="PTHR23155">
    <property type="entry name" value="DISEASE RESISTANCE PROTEIN RP"/>
    <property type="match status" value="1"/>
</dbReference>
<evidence type="ECO:0000256" key="2">
    <source>
        <dbReference type="ARBA" id="ARBA00022614"/>
    </source>
</evidence>
<dbReference type="InterPro" id="IPR044974">
    <property type="entry name" value="Disease_R_plants"/>
</dbReference>
<dbReference type="Gene3D" id="1.10.8.430">
    <property type="entry name" value="Helical domain of apoptotic protease-activating factors"/>
    <property type="match status" value="1"/>
</dbReference>
<dbReference type="Pfam" id="PF23598">
    <property type="entry name" value="LRR_14"/>
    <property type="match status" value="1"/>
</dbReference>
<dbReference type="FunFam" id="1.10.10.10:FF:000322">
    <property type="entry name" value="Probable disease resistance protein At1g63360"/>
    <property type="match status" value="1"/>
</dbReference>